<evidence type="ECO:0000313" key="2">
    <source>
        <dbReference type="EMBL" id="GFZ00536.1"/>
    </source>
</evidence>
<sequence>MDMLTRRQFRLIKNQKLGIPILCREVILILRRKWTQLERVCINLEESEEVKPTMGLFDTGHQAYKSCEHEDILASELHTDNVEGAKDNLVNLDTELKDDEIRELKEAAPVSPVLLYRSHYEELKDMSNVDLENQDERSCEYTSAATDSDHRGISLKPEDTRHMPLEGSKATPEVEKFSQSEASVRETGEKIRASATKKIEGAQLQQADKDAEAFNVTAKELENSGAKDEEVKRSTHGNRQGETRPAATVSTSSGKSAVPTPSPARPAGLGRAASLLDPAPRVVQPLRINGTLSQMQNQPI</sequence>
<feature type="compositionally biased region" description="Basic and acidic residues" evidence="1">
    <location>
        <begin position="220"/>
        <end position="233"/>
    </location>
</feature>
<organism evidence="2 3">
    <name type="scientific">Actinidia rufa</name>
    <dbReference type="NCBI Taxonomy" id="165716"/>
    <lineage>
        <taxon>Eukaryota</taxon>
        <taxon>Viridiplantae</taxon>
        <taxon>Streptophyta</taxon>
        <taxon>Embryophyta</taxon>
        <taxon>Tracheophyta</taxon>
        <taxon>Spermatophyta</taxon>
        <taxon>Magnoliopsida</taxon>
        <taxon>eudicotyledons</taxon>
        <taxon>Gunneridae</taxon>
        <taxon>Pentapetalae</taxon>
        <taxon>asterids</taxon>
        <taxon>Ericales</taxon>
        <taxon>Actinidiaceae</taxon>
        <taxon>Actinidia</taxon>
    </lineage>
</organism>
<dbReference type="Proteomes" id="UP000585474">
    <property type="component" value="Unassembled WGS sequence"/>
</dbReference>
<evidence type="ECO:0000313" key="3">
    <source>
        <dbReference type="Proteomes" id="UP000585474"/>
    </source>
</evidence>
<feature type="region of interest" description="Disordered" evidence="1">
    <location>
        <begin position="141"/>
        <end position="189"/>
    </location>
</feature>
<keyword evidence="3" id="KW-1185">Reference proteome</keyword>
<feature type="compositionally biased region" description="Basic and acidic residues" evidence="1">
    <location>
        <begin position="147"/>
        <end position="164"/>
    </location>
</feature>
<comment type="caution">
    <text evidence="2">The sequence shown here is derived from an EMBL/GenBank/DDBJ whole genome shotgun (WGS) entry which is preliminary data.</text>
</comment>
<evidence type="ECO:0000256" key="1">
    <source>
        <dbReference type="SAM" id="MobiDB-lite"/>
    </source>
</evidence>
<gene>
    <name evidence="2" type="ORF">Acr_14g0001710</name>
</gene>
<feature type="compositionally biased region" description="Basic and acidic residues" evidence="1">
    <location>
        <begin position="172"/>
        <end position="189"/>
    </location>
</feature>
<protein>
    <submittedName>
        <fullName evidence="2">Translocon outer complex protein 120</fullName>
    </submittedName>
</protein>
<dbReference type="EMBL" id="BJWL01000014">
    <property type="protein sequence ID" value="GFZ00536.1"/>
    <property type="molecule type" value="Genomic_DNA"/>
</dbReference>
<reference evidence="2 3" key="1">
    <citation type="submission" date="2019-07" db="EMBL/GenBank/DDBJ databases">
        <title>De Novo Assembly of kiwifruit Actinidia rufa.</title>
        <authorList>
            <person name="Sugita-Konishi S."/>
            <person name="Sato K."/>
            <person name="Mori E."/>
            <person name="Abe Y."/>
            <person name="Kisaki G."/>
            <person name="Hamano K."/>
            <person name="Suezawa K."/>
            <person name="Otani M."/>
            <person name="Fukuda T."/>
            <person name="Manabe T."/>
            <person name="Gomi K."/>
            <person name="Tabuchi M."/>
            <person name="Akimitsu K."/>
            <person name="Kataoka I."/>
        </authorList>
    </citation>
    <scope>NUCLEOTIDE SEQUENCE [LARGE SCALE GENOMIC DNA]</scope>
    <source>
        <strain evidence="3">cv. Fuchu</strain>
    </source>
</reference>
<feature type="region of interest" description="Disordered" evidence="1">
    <location>
        <begin position="220"/>
        <end position="281"/>
    </location>
</feature>
<dbReference type="AlphaFoldDB" id="A0A7J0FPB8"/>
<accession>A0A7J0FPB8</accession>
<name>A0A7J0FPB8_9ERIC</name>
<proteinExistence type="predicted"/>